<feature type="transmembrane region" description="Helical" evidence="10">
    <location>
        <begin position="101"/>
        <end position="125"/>
    </location>
</feature>
<evidence type="ECO:0000256" key="4">
    <source>
        <dbReference type="ARBA" id="ARBA00022538"/>
    </source>
</evidence>
<evidence type="ECO:0000256" key="5">
    <source>
        <dbReference type="ARBA" id="ARBA00022692"/>
    </source>
</evidence>
<evidence type="ECO:0000313" key="13">
    <source>
        <dbReference type="Proteomes" id="UP000244892"/>
    </source>
</evidence>
<reference evidence="12 13" key="1">
    <citation type="submission" date="2018-05" db="EMBL/GenBank/DDBJ databases">
        <title>complete genome sequence of Aquabacterium olei NBRC 110486.</title>
        <authorList>
            <person name="Tang B."/>
            <person name="Chang J."/>
            <person name="Zhang L."/>
            <person name="Yang H."/>
        </authorList>
    </citation>
    <scope>NUCLEOTIDE SEQUENCE [LARGE SCALE GENOMIC DNA]</scope>
    <source>
        <strain evidence="12 13">NBRC 110486</strain>
    </source>
</reference>
<dbReference type="GO" id="GO:0006813">
    <property type="term" value="P:potassium ion transport"/>
    <property type="evidence" value="ECO:0007669"/>
    <property type="project" value="UniProtKB-KW"/>
</dbReference>
<keyword evidence="5 10" id="KW-0812">Transmembrane</keyword>
<dbReference type="InterPro" id="IPR003148">
    <property type="entry name" value="RCK_N"/>
</dbReference>
<feature type="transmembrane region" description="Helical" evidence="10">
    <location>
        <begin position="194"/>
        <end position="215"/>
    </location>
</feature>
<feature type="transmembrane region" description="Helical" evidence="10">
    <location>
        <begin position="347"/>
        <end position="369"/>
    </location>
</feature>
<evidence type="ECO:0000256" key="8">
    <source>
        <dbReference type="ARBA" id="ARBA00023065"/>
    </source>
</evidence>
<dbReference type="Gene3D" id="3.40.50.720">
    <property type="entry name" value="NAD(P)-binding Rossmann-like Domain"/>
    <property type="match status" value="1"/>
</dbReference>
<dbReference type="AlphaFoldDB" id="A0A2U8FM77"/>
<dbReference type="KEGG" id="aon:DEH84_00565"/>
<feature type="transmembrane region" description="Helical" evidence="10">
    <location>
        <begin position="163"/>
        <end position="182"/>
    </location>
</feature>
<dbReference type="InterPro" id="IPR036291">
    <property type="entry name" value="NAD(P)-bd_dom_sf"/>
</dbReference>
<evidence type="ECO:0000313" key="12">
    <source>
        <dbReference type="EMBL" id="AWI52105.1"/>
    </source>
</evidence>
<keyword evidence="3" id="KW-0050">Antiport</keyword>
<feature type="transmembrane region" description="Helical" evidence="10">
    <location>
        <begin position="131"/>
        <end position="151"/>
    </location>
</feature>
<keyword evidence="9 10" id="KW-0472">Membrane</keyword>
<dbReference type="InterPro" id="IPR038770">
    <property type="entry name" value="Na+/solute_symporter_sf"/>
</dbReference>
<evidence type="ECO:0000256" key="6">
    <source>
        <dbReference type="ARBA" id="ARBA00022958"/>
    </source>
</evidence>
<keyword evidence="2" id="KW-0813">Transport</keyword>
<feature type="domain" description="RCK N-terminal" evidence="11">
    <location>
        <begin position="422"/>
        <end position="539"/>
    </location>
</feature>
<dbReference type="GO" id="GO:0015297">
    <property type="term" value="F:antiporter activity"/>
    <property type="evidence" value="ECO:0007669"/>
    <property type="project" value="UniProtKB-KW"/>
</dbReference>
<dbReference type="GO" id="GO:0005886">
    <property type="term" value="C:plasma membrane"/>
    <property type="evidence" value="ECO:0007669"/>
    <property type="project" value="TreeGrafter"/>
</dbReference>
<dbReference type="FunFam" id="3.40.50.720:FF:000036">
    <property type="entry name" value="Glutathione-regulated potassium-efflux system protein KefB"/>
    <property type="match status" value="1"/>
</dbReference>
<dbReference type="OrthoDB" id="9781411at2"/>
<gene>
    <name evidence="12" type="ORF">DEH84_00565</name>
</gene>
<feature type="transmembrane region" description="Helical" evidence="10">
    <location>
        <begin position="235"/>
        <end position="268"/>
    </location>
</feature>
<dbReference type="GO" id="GO:0012505">
    <property type="term" value="C:endomembrane system"/>
    <property type="evidence" value="ECO:0007669"/>
    <property type="project" value="UniProtKB-SubCell"/>
</dbReference>
<accession>A0A2U8FM77</accession>
<name>A0A2U8FM77_9BURK</name>
<feature type="transmembrane region" description="Helical" evidence="10">
    <location>
        <begin position="74"/>
        <end position="92"/>
    </location>
</feature>
<evidence type="ECO:0000256" key="10">
    <source>
        <dbReference type="SAM" id="Phobius"/>
    </source>
</evidence>
<protein>
    <submittedName>
        <fullName evidence="12">Potassium transporter</fullName>
    </submittedName>
</protein>
<keyword evidence="8" id="KW-0406">Ion transport</keyword>
<evidence type="ECO:0000256" key="1">
    <source>
        <dbReference type="ARBA" id="ARBA00004127"/>
    </source>
</evidence>
<comment type="subcellular location">
    <subcellularLocation>
        <location evidence="1">Endomembrane system</location>
        <topology evidence="1">Multi-pass membrane protein</topology>
    </subcellularLocation>
</comment>
<keyword evidence="6" id="KW-0630">Potassium</keyword>
<dbReference type="PANTHER" id="PTHR46157">
    <property type="entry name" value="K(+) EFFLUX ANTIPORTER 3, CHLOROPLASTIC"/>
    <property type="match status" value="1"/>
</dbReference>
<evidence type="ECO:0000256" key="7">
    <source>
        <dbReference type="ARBA" id="ARBA00022989"/>
    </source>
</evidence>
<dbReference type="Proteomes" id="UP000244892">
    <property type="component" value="Chromosome"/>
</dbReference>
<dbReference type="InterPro" id="IPR006153">
    <property type="entry name" value="Cation/H_exchanger_TM"/>
</dbReference>
<evidence type="ECO:0000256" key="3">
    <source>
        <dbReference type="ARBA" id="ARBA00022449"/>
    </source>
</evidence>
<feature type="transmembrane region" description="Helical" evidence="10">
    <location>
        <begin position="376"/>
        <end position="396"/>
    </location>
</feature>
<dbReference type="Pfam" id="PF02254">
    <property type="entry name" value="TrkA_N"/>
    <property type="match status" value="1"/>
</dbReference>
<evidence type="ECO:0000256" key="9">
    <source>
        <dbReference type="ARBA" id="ARBA00023136"/>
    </source>
</evidence>
<dbReference type="EMBL" id="CP029210">
    <property type="protein sequence ID" value="AWI52105.1"/>
    <property type="molecule type" value="Genomic_DNA"/>
</dbReference>
<keyword evidence="7 10" id="KW-1133">Transmembrane helix</keyword>
<keyword evidence="4" id="KW-0633">Potassium transport</keyword>
<dbReference type="Pfam" id="PF00999">
    <property type="entry name" value="Na_H_Exchanger"/>
    <property type="match status" value="1"/>
</dbReference>
<sequence>MSESHTLPFLREALVFLTLSGILIPLLQRLRVNQIVGFLAVGVLLGANGLALWIDTFPWLAHITFHETEGVAQLAELGVIFLMFMIGLELSAERLWALRKWVFGAGTAQVLLSAACIGVLAWAFGNRWPNALVLGLVLALSSTAVVVQLLTQRQALGTPLGQATFSVLMLQDLAVVPVLILIDLLGPRGAGDDVGTAVGLTVLKSVLVVGLIVVFGRRLIQPVFRAFAQQRQPEVFMALTLLISMSMAGLTAAAGLSMALGAFLAGLLLAETEFRHEVEITIEPFKGLLMGLFFMSVGMGIDVRAILHDPVWLPLSVVGLIALKAAIVAVLFRAGGLSWGRSIEGGFLLGQGGEFAFIVVGVAAASGLMDRQTVQFILLVVGLSLFVTPMLARWGASAGEALDARVRGPRDTTVVDEADVSGGHVVITGFGRVGRLAADVLSRQGVPWIAVEHDAARVAQWRSEGRPVFYGNAARPEMLQKLHVDRAAVVMVTMDQPAAALHAVQALRSACPHVPVVARSRDEDHARELLDAGATVVVPEAVEAGLQLTASALQALGVPDAAVAHTIELERGARKAL</sequence>
<dbReference type="SUPFAM" id="SSF51735">
    <property type="entry name" value="NAD(P)-binding Rossmann-fold domains"/>
    <property type="match status" value="1"/>
</dbReference>
<dbReference type="GO" id="GO:1902600">
    <property type="term" value="P:proton transmembrane transport"/>
    <property type="evidence" value="ECO:0007669"/>
    <property type="project" value="InterPro"/>
</dbReference>
<evidence type="ECO:0000256" key="2">
    <source>
        <dbReference type="ARBA" id="ARBA00022448"/>
    </source>
</evidence>
<evidence type="ECO:0000259" key="11">
    <source>
        <dbReference type="PROSITE" id="PS51201"/>
    </source>
</evidence>
<keyword evidence="13" id="KW-1185">Reference proteome</keyword>
<dbReference type="Gene3D" id="1.20.1530.20">
    <property type="match status" value="1"/>
</dbReference>
<feature type="transmembrane region" description="Helical" evidence="10">
    <location>
        <begin position="312"/>
        <end position="335"/>
    </location>
</feature>
<proteinExistence type="predicted"/>
<feature type="transmembrane region" description="Helical" evidence="10">
    <location>
        <begin position="6"/>
        <end position="28"/>
    </location>
</feature>
<dbReference type="PANTHER" id="PTHR46157:SF4">
    <property type="entry name" value="K(+) EFFLUX ANTIPORTER 3, CHLOROPLASTIC"/>
    <property type="match status" value="1"/>
</dbReference>
<feature type="transmembrane region" description="Helical" evidence="10">
    <location>
        <begin position="35"/>
        <end position="54"/>
    </location>
</feature>
<dbReference type="RefSeq" id="WP_109033823.1">
    <property type="nucleotide sequence ID" value="NZ_CP029210.1"/>
</dbReference>
<dbReference type="PROSITE" id="PS51201">
    <property type="entry name" value="RCK_N"/>
    <property type="match status" value="1"/>
</dbReference>
<organism evidence="12 13">
    <name type="scientific">Aquabacterium olei</name>
    <dbReference type="NCBI Taxonomy" id="1296669"/>
    <lineage>
        <taxon>Bacteria</taxon>
        <taxon>Pseudomonadati</taxon>
        <taxon>Pseudomonadota</taxon>
        <taxon>Betaproteobacteria</taxon>
        <taxon>Burkholderiales</taxon>
        <taxon>Aquabacterium</taxon>
    </lineage>
</organism>